<evidence type="ECO:0000256" key="5">
    <source>
        <dbReference type="ARBA" id="ARBA00022989"/>
    </source>
</evidence>
<feature type="transmembrane region" description="Helical" evidence="8">
    <location>
        <begin position="389"/>
        <end position="417"/>
    </location>
</feature>
<dbReference type="Gene3D" id="1.20.58.340">
    <property type="entry name" value="Magnesium transport protein CorA, transmembrane region"/>
    <property type="match status" value="1"/>
</dbReference>
<dbReference type="EMBL" id="JACMSC010000016">
    <property type="protein sequence ID" value="KAG6481918.1"/>
    <property type="molecule type" value="Genomic_DNA"/>
</dbReference>
<gene>
    <name evidence="9" type="ORF">ZIOFF_058542</name>
</gene>
<dbReference type="PANTHER" id="PTHR13890">
    <property type="entry name" value="RNA SPLICING PROTEIN MRS2, MITOCHONDRIAL"/>
    <property type="match status" value="1"/>
</dbReference>
<accession>A0A8J5F8Y4</accession>
<keyword evidence="6 8" id="KW-0406">Ion transport</keyword>
<evidence type="ECO:0000256" key="3">
    <source>
        <dbReference type="ARBA" id="ARBA00022448"/>
    </source>
</evidence>
<dbReference type="Pfam" id="PF22099">
    <property type="entry name" value="MRS2-like"/>
    <property type="match status" value="2"/>
</dbReference>
<sequence length="458" mass="50949">MATRRARGLLFSRVATANDTPLTAVAGRRNPSSIREWMVISASGCSYQEEAGKLSIMHRTGIPARDLRVLDTLLSYPSTILGRERAIVISLEHIRAIITATEVLVPNSKDPLVAPFVRDLQSRIFTSASPPQLDVGISRSPSYLDTDGLQMEIARDASKGCVTLQRLMANDDMKESSPQCNMDEARYLGTKILPFEFRALEVCLVSACEFLELETTELEKEAYPASDELTSKLSTLNLERVRQIKSCLVALSGRVQKCYFSSPLLAMHLHAHLFDVRDEIECLLDNEMDIAGMYLTEKLLHRPVGASARFGMCNNVELDDERNELESNAGSSNGGIVGFNPDIHELEMLLEAYFVQIDGTLRKLSTLKEYMDDTEDYIKIMLDDKQNQLLQMGVMLTTATVVTTAAIVVTAVFGMNIHIPLYKSSPIKFWQTLGSLIGGGVVLYIFFFWRGTQSGLLQ</sequence>
<comment type="similarity">
    <text evidence="2 8">Belongs to the CorA metal ion transporter (MIT) (TC 1.A.35.5) family.</text>
</comment>
<keyword evidence="10" id="KW-1185">Reference proteome</keyword>
<keyword evidence="8" id="KW-0460">Magnesium</keyword>
<evidence type="ECO:0000256" key="8">
    <source>
        <dbReference type="RuleBase" id="RU366041"/>
    </source>
</evidence>
<comment type="function">
    <text evidence="8">Magnesium transporter that may mediate the influx of magnesium.</text>
</comment>
<evidence type="ECO:0000256" key="7">
    <source>
        <dbReference type="ARBA" id="ARBA00023136"/>
    </source>
</evidence>
<dbReference type="AlphaFoldDB" id="A0A8J5F8Y4"/>
<keyword evidence="5 8" id="KW-1133">Transmembrane helix</keyword>
<comment type="subcellular location">
    <subcellularLocation>
        <location evidence="1 8">Membrane</location>
        <topology evidence="1 8">Multi-pass membrane protein</topology>
    </subcellularLocation>
</comment>
<dbReference type="Gene3D" id="2.40.128.330">
    <property type="match status" value="1"/>
</dbReference>
<comment type="caution">
    <text evidence="9">The sequence shown here is derived from an EMBL/GenBank/DDBJ whole genome shotgun (WGS) entry which is preliminary data.</text>
</comment>
<dbReference type="InterPro" id="IPR045863">
    <property type="entry name" value="CorA_TM1_TM2"/>
</dbReference>
<dbReference type="Proteomes" id="UP000734854">
    <property type="component" value="Unassembled WGS sequence"/>
</dbReference>
<protein>
    <recommendedName>
        <fullName evidence="8">Magnesium transporter</fullName>
    </recommendedName>
</protein>
<evidence type="ECO:0000313" key="10">
    <source>
        <dbReference type="Proteomes" id="UP000734854"/>
    </source>
</evidence>
<organism evidence="9 10">
    <name type="scientific">Zingiber officinale</name>
    <name type="common">Ginger</name>
    <name type="synonym">Amomum zingiber</name>
    <dbReference type="NCBI Taxonomy" id="94328"/>
    <lineage>
        <taxon>Eukaryota</taxon>
        <taxon>Viridiplantae</taxon>
        <taxon>Streptophyta</taxon>
        <taxon>Embryophyta</taxon>
        <taxon>Tracheophyta</taxon>
        <taxon>Spermatophyta</taxon>
        <taxon>Magnoliopsida</taxon>
        <taxon>Liliopsida</taxon>
        <taxon>Zingiberales</taxon>
        <taxon>Zingiberaceae</taxon>
        <taxon>Zingiber</taxon>
    </lineage>
</organism>
<keyword evidence="4 8" id="KW-0812">Transmembrane</keyword>
<evidence type="ECO:0000256" key="4">
    <source>
        <dbReference type="ARBA" id="ARBA00022692"/>
    </source>
</evidence>
<reference evidence="9 10" key="1">
    <citation type="submission" date="2020-08" db="EMBL/GenBank/DDBJ databases">
        <title>Plant Genome Project.</title>
        <authorList>
            <person name="Zhang R.-G."/>
        </authorList>
    </citation>
    <scope>NUCLEOTIDE SEQUENCE [LARGE SCALE GENOMIC DNA]</scope>
    <source>
        <tissue evidence="9">Rhizome</tissue>
    </source>
</reference>
<name>A0A8J5F8Y4_ZINOF</name>
<evidence type="ECO:0000256" key="1">
    <source>
        <dbReference type="ARBA" id="ARBA00004141"/>
    </source>
</evidence>
<dbReference type="FunFam" id="2.40.128.330:FF:000001">
    <property type="entry name" value="Magnesium transporter MRS2-1"/>
    <property type="match status" value="1"/>
</dbReference>
<dbReference type="GO" id="GO:0016020">
    <property type="term" value="C:membrane"/>
    <property type="evidence" value="ECO:0007669"/>
    <property type="project" value="UniProtKB-SubCell"/>
</dbReference>
<dbReference type="InterPro" id="IPR039204">
    <property type="entry name" value="MRS2-like"/>
</dbReference>
<dbReference type="CDD" id="cd12823">
    <property type="entry name" value="Mrs2_Mfm1p-like"/>
    <property type="match status" value="1"/>
</dbReference>
<keyword evidence="7 8" id="KW-0472">Membrane</keyword>
<feature type="transmembrane region" description="Helical" evidence="8">
    <location>
        <begin position="429"/>
        <end position="449"/>
    </location>
</feature>
<evidence type="ECO:0000256" key="6">
    <source>
        <dbReference type="ARBA" id="ARBA00023065"/>
    </source>
</evidence>
<dbReference type="SUPFAM" id="SSF144083">
    <property type="entry name" value="Magnesium transport protein CorA, transmembrane region"/>
    <property type="match status" value="1"/>
</dbReference>
<evidence type="ECO:0000256" key="2">
    <source>
        <dbReference type="ARBA" id="ARBA00007535"/>
    </source>
</evidence>
<proteinExistence type="inferred from homology"/>
<evidence type="ECO:0000313" key="9">
    <source>
        <dbReference type="EMBL" id="KAG6481918.1"/>
    </source>
</evidence>
<dbReference type="PANTHER" id="PTHR13890:SF29">
    <property type="entry name" value="MAGNESIUM TRANSPORTER MRS2-F"/>
    <property type="match status" value="1"/>
</dbReference>
<keyword evidence="3 8" id="KW-0813">Transport</keyword>
<dbReference type="GO" id="GO:0015095">
    <property type="term" value="F:magnesium ion transmembrane transporter activity"/>
    <property type="evidence" value="ECO:0007669"/>
    <property type="project" value="UniProtKB-ARBA"/>
</dbReference>